<feature type="compositionally biased region" description="Low complexity" evidence="1">
    <location>
        <begin position="91"/>
        <end position="106"/>
    </location>
</feature>
<feature type="chain" id="PRO_5045736324" description="Aminotransferase yhxA" evidence="2">
    <location>
        <begin position="26"/>
        <end position="117"/>
    </location>
</feature>
<sequence length="117" mass="12571">MSKTSLLMKKVSIALTSGLAVSTLAGCGSQNADRPDKPKNDDCRDWEFDDDEGVWVCDDSTSHYYHSYYHGGIFYPTRTALHASSSYKSYKSSSKYAGHTSSSKSGFGKGSSGGFGG</sequence>
<keyword evidence="2" id="KW-0732">Signal</keyword>
<dbReference type="RefSeq" id="WP_069034571.1">
    <property type="nucleotide sequence ID" value="NZ_MDKC01000033.1"/>
</dbReference>
<evidence type="ECO:0008006" key="5">
    <source>
        <dbReference type="Google" id="ProtNLM"/>
    </source>
</evidence>
<gene>
    <name evidence="3" type="ORF">BED47_09495</name>
</gene>
<evidence type="ECO:0000256" key="1">
    <source>
        <dbReference type="SAM" id="MobiDB-lite"/>
    </source>
</evidence>
<feature type="region of interest" description="Disordered" evidence="1">
    <location>
        <begin position="91"/>
        <end position="117"/>
    </location>
</feature>
<comment type="caution">
    <text evidence="3">The sequence shown here is derived from an EMBL/GenBank/DDBJ whole genome shotgun (WGS) entry which is preliminary data.</text>
</comment>
<organism evidence="3 4">
    <name type="scientific">Gottfriedia luciferensis</name>
    <dbReference type="NCBI Taxonomy" id="178774"/>
    <lineage>
        <taxon>Bacteria</taxon>
        <taxon>Bacillati</taxon>
        <taxon>Bacillota</taxon>
        <taxon>Bacilli</taxon>
        <taxon>Bacillales</taxon>
        <taxon>Bacillaceae</taxon>
        <taxon>Gottfriedia</taxon>
    </lineage>
</organism>
<reference evidence="3 4" key="1">
    <citation type="submission" date="2016-07" db="EMBL/GenBank/DDBJ databases">
        <authorList>
            <person name="Townsley L."/>
            <person name="Shank E.A."/>
        </authorList>
    </citation>
    <scope>NUCLEOTIDE SEQUENCE [LARGE SCALE GENOMIC DNA]</scope>
    <source>
        <strain evidence="3 4">CH01</strain>
    </source>
</reference>
<dbReference type="Proteomes" id="UP000094580">
    <property type="component" value="Unassembled WGS sequence"/>
</dbReference>
<feature type="signal peptide" evidence="2">
    <location>
        <begin position="1"/>
        <end position="25"/>
    </location>
</feature>
<name>A0ABX2ZMZ9_9BACI</name>
<accession>A0ABX2ZMZ9</accession>
<protein>
    <recommendedName>
        <fullName evidence="5">Aminotransferase yhxA</fullName>
    </recommendedName>
</protein>
<dbReference type="PROSITE" id="PS51257">
    <property type="entry name" value="PROKAR_LIPOPROTEIN"/>
    <property type="match status" value="1"/>
</dbReference>
<proteinExistence type="predicted"/>
<keyword evidence="4" id="KW-1185">Reference proteome</keyword>
<evidence type="ECO:0000256" key="2">
    <source>
        <dbReference type="SAM" id="SignalP"/>
    </source>
</evidence>
<evidence type="ECO:0000313" key="3">
    <source>
        <dbReference type="EMBL" id="ODG90679.1"/>
    </source>
</evidence>
<feature type="compositionally biased region" description="Gly residues" evidence="1">
    <location>
        <begin position="107"/>
        <end position="117"/>
    </location>
</feature>
<evidence type="ECO:0000313" key="4">
    <source>
        <dbReference type="Proteomes" id="UP000094580"/>
    </source>
</evidence>
<dbReference type="EMBL" id="MDKC01000033">
    <property type="protein sequence ID" value="ODG90679.1"/>
    <property type="molecule type" value="Genomic_DNA"/>
</dbReference>